<dbReference type="AlphaFoldDB" id="A0A317XY26"/>
<protein>
    <submittedName>
        <fullName evidence="2">Uncharacterized protein</fullName>
    </submittedName>
</protein>
<sequence length="574" mass="64619">MFGVTDLLMHDVSNVHFSLRRAILAILTPTDTPIDMPRITPKTIDAITLRFDTSILGFDLDALTIGYFDSLVPQLPGALLPELPVENGFRTPTPVRFVAPEERITLREPYRADEGMEEEEVGRARAREEEEYVPEEGFFPPLEEYEELDLGLERPPRMPEELLEGLEAGPLLEWPELEDRLVEETTRTDIEIEPGIEAPGIPLRRRRVEELEEAELEGLLTGPPSRRPRLAAGPVLSIFEDAMTELSDEQLRTARSQYPSTMALLRRDQMRRRATRQADAAAHEMIFGVPIGMTNNELLSDLWKSTVGARMEGIQAEYRRRRMEAAVVPSPPSPPTPPPPSLEDVEEMGVPRAAVATIPPELRGPRESLPWNVFMEQRRRSSMMPSISYERPPFEREVTPGRTAREISIETPTGLRRFPRESPILLPPATPSTVVGFEEYFPPVAPSPSLERLPFERRPSAIPAPPLLPGVSPPPRPSPPLRVEDEEIEQETRNFLEYAQSIRGPKLFVLQRLGSRCIHNTRGGSTGILPHACSCKQKQFQGQTGSALSGNPDHHHWRPLSLHFVIILLPKTKH</sequence>
<name>A0A317XY26_9BASI</name>
<evidence type="ECO:0000256" key="1">
    <source>
        <dbReference type="SAM" id="MobiDB-lite"/>
    </source>
</evidence>
<keyword evidence="3" id="KW-1185">Reference proteome</keyword>
<gene>
    <name evidence="2" type="ORF">BCV70DRAFT_197097</name>
</gene>
<proteinExistence type="predicted"/>
<accession>A0A317XY26</accession>
<dbReference type="STRING" id="1882483.A0A317XY26"/>
<evidence type="ECO:0000313" key="3">
    <source>
        <dbReference type="Proteomes" id="UP000246740"/>
    </source>
</evidence>
<feature type="compositionally biased region" description="Pro residues" evidence="1">
    <location>
        <begin position="329"/>
        <end position="341"/>
    </location>
</feature>
<evidence type="ECO:0000313" key="2">
    <source>
        <dbReference type="EMBL" id="PWZ02830.1"/>
    </source>
</evidence>
<dbReference type="Proteomes" id="UP000246740">
    <property type="component" value="Unassembled WGS sequence"/>
</dbReference>
<reference evidence="2 3" key="1">
    <citation type="journal article" date="2018" name="Mol. Biol. Evol.">
        <title>Broad Genomic Sampling Reveals a Smut Pathogenic Ancestry of the Fungal Clade Ustilaginomycotina.</title>
        <authorList>
            <person name="Kijpornyongpan T."/>
            <person name="Mondo S.J."/>
            <person name="Barry K."/>
            <person name="Sandor L."/>
            <person name="Lee J."/>
            <person name="Lipzen A."/>
            <person name="Pangilinan J."/>
            <person name="LaButti K."/>
            <person name="Hainaut M."/>
            <person name="Henrissat B."/>
            <person name="Grigoriev I.V."/>
            <person name="Spatafora J.W."/>
            <person name="Aime M.C."/>
        </authorList>
    </citation>
    <scope>NUCLEOTIDE SEQUENCE [LARGE SCALE GENOMIC DNA]</scope>
    <source>
        <strain evidence="2 3">MCA 3645</strain>
    </source>
</reference>
<organism evidence="2 3">
    <name type="scientific">Testicularia cyperi</name>
    <dbReference type="NCBI Taxonomy" id="1882483"/>
    <lineage>
        <taxon>Eukaryota</taxon>
        <taxon>Fungi</taxon>
        <taxon>Dikarya</taxon>
        <taxon>Basidiomycota</taxon>
        <taxon>Ustilaginomycotina</taxon>
        <taxon>Ustilaginomycetes</taxon>
        <taxon>Ustilaginales</taxon>
        <taxon>Anthracoideaceae</taxon>
        <taxon>Testicularia</taxon>
    </lineage>
</organism>
<dbReference type="EMBL" id="KZ819188">
    <property type="protein sequence ID" value="PWZ02830.1"/>
    <property type="molecule type" value="Genomic_DNA"/>
</dbReference>
<dbReference type="OrthoDB" id="10071381at2759"/>
<feature type="region of interest" description="Disordered" evidence="1">
    <location>
        <begin position="325"/>
        <end position="345"/>
    </location>
</feature>
<dbReference type="InParanoid" id="A0A317XY26"/>